<dbReference type="Proteomes" id="UP000000844">
    <property type="component" value="Chromosome"/>
</dbReference>
<dbReference type="InterPro" id="IPR041698">
    <property type="entry name" value="Methyltransf_25"/>
</dbReference>
<dbReference type="SUPFAM" id="SSF53335">
    <property type="entry name" value="S-adenosyl-L-methionine-dependent methyltransferases"/>
    <property type="match status" value="1"/>
</dbReference>
<dbReference type="OrthoDB" id="3286690at2"/>
<keyword evidence="3" id="KW-1185">Reference proteome</keyword>
<keyword evidence="2" id="KW-0489">Methyltransferase</keyword>
<dbReference type="AlphaFoldDB" id="D3Q6L5"/>
<dbReference type="HOGENOM" id="CLU_090249_0_0_11"/>
<reference evidence="2 3" key="1">
    <citation type="journal article" date="2009" name="Stand. Genomic Sci.">
        <title>Complete genome sequence of Stackebrandtia nassauensis type strain (LLR-40K-21).</title>
        <authorList>
            <person name="Munk C."/>
            <person name="Lapidus A."/>
            <person name="Copeland A."/>
            <person name="Jando M."/>
            <person name="Mayilraj S."/>
            <person name="Glavina Del Rio T."/>
            <person name="Nolan M."/>
            <person name="Chen F."/>
            <person name="Lucas S."/>
            <person name="Tice H."/>
            <person name="Cheng J.F."/>
            <person name="Han C."/>
            <person name="Detter J.C."/>
            <person name="Bruce D."/>
            <person name="Goodwin L."/>
            <person name="Chain P."/>
            <person name="Pitluck S."/>
            <person name="Goker M."/>
            <person name="Ovchinikova G."/>
            <person name="Pati A."/>
            <person name="Ivanova N."/>
            <person name="Mavromatis K."/>
            <person name="Chen A."/>
            <person name="Palaniappan K."/>
            <person name="Land M."/>
            <person name="Hauser L."/>
            <person name="Chang Y.J."/>
            <person name="Jeffries C.D."/>
            <person name="Bristow J."/>
            <person name="Eisen J.A."/>
            <person name="Markowitz V."/>
            <person name="Hugenholtz P."/>
            <person name="Kyrpides N.C."/>
            <person name="Klenk H.P."/>
        </authorList>
    </citation>
    <scope>NUCLEOTIDE SEQUENCE [LARGE SCALE GENOMIC DNA]</scope>
    <source>
        <strain evidence="3">DSM 44728 / CIP 108903 / NRRL B-16338 / NBRC 102104 / LLR-40K-21</strain>
    </source>
</reference>
<dbReference type="Gene3D" id="3.40.50.150">
    <property type="entry name" value="Vaccinia Virus protein VP39"/>
    <property type="match status" value="1"/>
</dbReference>
<keyword evidence="2" id="KW-0808">Transferase</keyword>
<dbReference type="Pfam" id="PF13649">
    <property type="entry name" value="Methyltransf_25"/>
    <property type="match status" value="1"/>
</dbReference>
<dbReference type="KEGG" id="sna:Snas_4615"/>
<evidence type="ECO:0000313" key="3">
    <source>
        <dbReference type="Proteomes" id="UP000000844"/>
    </source>
</evidence>
<evidence type="ECO:0000313" key="2">
    <source>
        <dbReference type="EMBL" id="ADD44258.1"/>
    </source>
</evidence>
<dbReference type="CDD" id="cd02440">
    <property type="entry name" value="AdoMet_MTases"/>
    <property type="match status" value="1"/>
</dbReference>
<dbReference type="GO" id="GO:0008168">
    <property type="term" value="F:methyltransferase activity"/>
    <property type="evidence" value="ECO:0007669"/>
    <property type="project" value="UniProtKB-KW"/>
</dbReference>
<proteinExistence type="predicted"/>
<accession>D3Q6L5</accession>
<dbReference type="RefSeq" id="WP_013019829.1">
    <property type="nucleotide sequence ID" value="NC_013947.1"/>
</dbReference>
<name>D3Q6L5_STANL</name>
<dbReference type="InterPro" id="IPR029063">
    <property type="entry name" value="SAM-dependent_MTases_sf"/>
</dbReference>
<sequence length="253" mass="27476">MNALTPDFARSWLARWDRQQEGYLPEREERFTAIIDAVEAGVDRPDPVIIDLGCGPGSLSVRLLDRLPKATVVAVDADPVLLALGEAAYGDRAGLRFVKADLVELGWTTALGLERPADAAVSTTALHWLDPTDLRRMYANLATVLAPGALFLNGDHLYVDKETRLAKLENALVDTLKDRVFGDNPPESWALWWDAVAADPVLAPLFAKREIAAHYGSPAGQLATHVEALDAAGFSEVGTIWQVGNDRVLCGVR</sequence>
<dbReference type="GO" id="GO:0032259">
    <property type="term" value="P:methylation"/>
    <property type="evidence" value="ECO:0007669"/>
    <property type="project" value="UniProtKB-KW"/>
</dbReference>
<feature type="domain" description="Methyltransferase" evidence="1">
    <location>
        <begin position="49"/>
        <end position="148"/>
    </location>
</feature>
<dbReference type="EMBL" id="CP001778">
    <property type="protein sequence ID" value="ADD44258.1"/>
    <property type="molecule type" value="Genomic_DNA"/>
</dbReference>
<evidence type="ECO:0000259" key="1">
    <source>
        <dbReference type="Pfam" id="PF13649"/>
    </source>
</evidence>
<dbReference type="eggNOG" id="COG4106">
    <property type="taxonomic scope" value="Bacteria"/>
</dbReference>
<protein>
    <submittedName>
        <fullName evidence="2">Methyltransferase type 11</fullName>
    </submittedName>
</protein>
<organism evidence="2 3">
    <name type="scientific">Stackebrandtia nassauensis (strain DSM 44728 / CIP 108903 / NRRL B-16338 / NBRC 102104 / LLR-40K-21)</name>
    <dbReference type="NCBI Taxonomy" id="446470"/>
    <lineage>
        <taxon>Bacteria</taxon>
        <taxon>Bacillati</taxon>
        <taxon>Actinomycetota</taxon>
        <taxon>Actinomycetes</taxon>
        <taxon>Glycomycetales</taxon>
        <taxon>Glycomycetaceae</taxon>
        <taxon>Stackebrandtia</taxon>
    </lineage>
</organism>
<dbReference type="STRING" id="446470.Snas_4615"/>
<gene>
    <name evidence="2" type="ordered locus">Snas_4615</name>
</gene>